<dbReference type="EMBL" id="CM046119">
    <property type="protein sequence ID" value="KAI8425546.1"/>
    <property type="molecule type" value="Genomic_DNA"/>
</dbReference>
<dbReference type="Proteomes" id="UP001064048">
    <property type="component" value="Chromosome 19"/>
</dbReference>
<comment type="caution">
    <text evidence="1">The sequence shown here is derived from an EMBL/GenBank/DDBJ whole genome shotgun (WGS) entry which is preliminary data.</text>
</comment>
<protein>
    <submittedName>
        <fullName evidence="1">Uncharacterized protein</fullName>
    </submittedName>
</protein>
<evidence type="ECO:0000313" key="2">
    <source>
        <dbReference type="Proteomes" id="UP001064048"/>
    </source>
</evidence>
<evidence type="ECO:0000313" key="1">
    <source>
        <dbReference type="EMBL" id="KAI8425546.1"/>
    </source>
</evidence>
<sequence>MRFKKQNLVSEDTSEDEIGHSYLGTLAYSMQAWLAPETPQNVNNATARMWMYSDLATSTFSQYVAWVSLPICLILFAAGFVHIVAAQSIGIYTNESRTTEMLAAACAVGVASCFAAPVGGMYDICVEDFMVRDVKYIWNRMTFQQLKDLLKENKVN</sequence>
<keyword evidence="2" id="KW-1185">Reference proteome</keyword>
<gene>
    <name evidence="1" type="ORF">MSG28_011372</name>
</gene>
<name>A0ACC0JMZ4_CHOFU</name>
<proteinExistence type="predicted"/>
<accession>A0ACC0JMZ4</accession>
<reference evidence="1 2" key="1">
    <citation type="journal article" date="2022" name="Genome Biol. Evol.">
        <title>The Spruce Budworm Genome: Reconstructing the Evolutionary History of Antifreeze Proteins.</title>
        <authorList>
            <person name="Beliveau C."/>
            <person name="Gagne P."/>
            <person name="Picq S."/>
            <person name="Vernygora O."/>
            <person name="Keeling C.I."/>
            <person name="Pinkney K."/>
            <person name="Doucet D."/>
            <person name="Wen F."/>
            <person name="Johnston J.S."/>
            <person name="Maaroufi H."/>
            <person name="Boyle B."/>
            <person name="Laroche J."/>
            <person name="Dewar K."/>
            <person name="Juretic N."/>
            <person name="Blackburn G."/>
            <person name="Nisole A."/>
            <person name="Brunet B."/>
            <person name="Brandao M."/>
            <person name="Lumley L."/>
            <person name="Duan J."/>
            <person name="Quan G."/>
            <person name="Lucarotti C.J."/>
            <person name="Roe A.D."/>
            <person name="Sperling F.A.H."/>
            <person name="Levesque R.C."/>
            <person name="Cusson M."/>
        </authorList>
    </citation>
    <scope>NUCLEOTIDE SEQUENCE [LARGE SCALE GENOMIC DNA]</scope>
    <source>
        <strain evidence="1">Glfc:IPQL:Cfum</strain>
    </source>
</reference>
<organism evidence="1 2">
    <name type="scientific">Choristoneura fumiferana</name>
    <name type="common">Spruce budworm moth</name>
    <name type="synonym">Archips fumiferana</name>
    <dbReference type="NCBI Taxonomy" id="7141"/>
    <lineage>
        <taxon>Eukaryota</taxon>
        <taxon>Metazoa</taxon>
        <taxon>Ecdysozoa</taxon>
        <taxon>Arthropoda</taxon>
        <taxon>Hexapoda</taxon>
        <taxon>Insecta</taxon>
        <taxon>Pterygota</taxon>
        <taxon>Neoptera</taxon>
        <taxon>Endopterygota</taxon>
        <taxon>Lepidoptera</taxon>
        <taxon>Glossata</taxon>
        <taxon>Ditrysia</taxon>
        <taxon>Tortricoidea</taxon>
        <taxon>Tortricidae</taxon>
        <taxon>Tortricinae</taxon>
        <taxon>Choristoneura</taxon>
    </lineage>
</organism>